<keyword evidence="4" id="KW-1185">Reference proteome</keyword>
<feature type="compositionally biased region" description="Acidic residues" evidence="1">
    <location>
        <begin position="381"/>
        <end position="390"/>
    </location>
</feature>
<reference evidence="3" key="1">
    <citation type="submission" date="2020-01" db="EMBL/GenBank/DDBJ databases">
        <authorList>
            <person name="Feng Z.H.Z."/>
        </authorList>
    </citation>
    <scope>NUCLEOTIDE SEQUENCE</scope>
    <source>
        <strain evidence="3">CBS107.38</strain>
    </source>
</reference>
<comment type="caution">
    <text evidence="3">The sequence shown here is derived from an EMBL/GenBank/DDBJ whole genome shotgun (WGS) entry which is preliminary data.</text>
</comment>
<dbReference type="CDD" id="cd12148">
    <property type="entry name" value="fungal_TF_MHR"/>
    <property type="match status" value="1"/>
</dbReference>
<dbReference type="Gene3D" id="3.10.180.10">
    <property type="entry name" value="2,3-Dihydroxybiphenyl 1,2-Dioxygenase, domain 1"/>
    <property type="match status" value="1"/>
</dbReference>
<dbReference type="InterPro" id="IPR025870">
    <property type="entry name" value="Glyoxalase-like_dom"/>
</dbReference>
<evidence type="ECO:0000313" key="4">
    <source>
        <dbReference type="Proteomes" id="UP000596902"/>
    </source>
</evidence>
<dbReference type="PANTHER" id="PTHR47654">
    <property type="entry name" value="ZN(II)2CYS6 TRANSCRIPTION FACTOR (EUROFUNG)-RELATED"/>
    <property type="match status" value="1"/>
</dbReference>
<feature type="region of interest" description="Disordered" evidence="1">
    <location>
        <begin position="314"/>
        <end position="390"/>
    </location>
</feature>
<evidence type="ECO:0000259" key="2">
    <source>
        <dbReference type="Pfam" id="PF13468"/>
    </source>
</evidence>
<dbReference type="AlphaFoldDB" id="A0A8H7ECJ6"/>
<dbReference type="InterPro" id="IPR053230">
    <property type="entry name" value="Trans_reg_galc"/>
</dbReference>
<dbReference type="PANTHER" id="PTHR47654:SF5">
    <property type="entry name" value="TRANSCRIPTION FACTOR DOMAIN-CONTAINING PROTEIN"/>
    <property type="match status" value="1"/>
</dbReference>
<dbReference type="RefSeq" id="XP_038783838.1">
    <property type="nucleotide sequence ID" value="XM_038933173.1"/>
</dbReference>
<dbReference type="Pfam" id="PF13468">
    <property type="entry name" value="Glyoxalase_3"/>
    <property type="match status" value="1"/>
</dbReference>
<feature type="domain" description="Glyoxalase-like" evidence="2">
    <location>
        <begin position="8"/>
        <end position="187"/>
    </location>
</feature>
<protein>
    <recommendedName>
        <fullName evidence="2">Glyoxalase-like domain-containing protein</fullName>
    </recommendedName>
</protein>
<name>A0A8H7ECJ6_9PLEO</name>
<accession>A0A8H7ECJ6</accession>
<proteinExistence type="predicted"/>
<feature type="compositionally biased region" description="Acidic residues" evidence="1">
    <location>
        <begin position="314"/>
        <end position="323"/>
    </location>
</feature>
<reference evidence="3" key="2">
    <citation type="submission" date="2020-08" db="EMBL/GenBank/DDBJ databases">
        <title>Draft Genome Sequence of Cumin Blight Pathogen Alternaria burnsii.</title>
        <authorList>
            <person name="Feng Z."/>
        </authorList>
    </citation>
    <scope>NUCLEOTIDE SEQUENCE</scope>
    <source>
        <strain evidence="3">CBS107.38</strain>
    </source>
</reference>
<evidence type="ECO:0000313" key="3">
    <source>
        <dbReference type="EMBL" id="KAF7673511.1"/>
    </source>
</evidence>
<dbReference type="Proteomes" id="UP000596902">
    <property type="component" value="Unassembled WGS sequence"/>
</dbReference>
<feature type="compositionally biased region" description="Low complexity" evidence="1">
    <location>
        <begin position="324"/>
        <end position="339"/>
    </location>
</feature>
<sequence>MAPLQQCLDHLILFVPANPTTQLPEVPPFFSDNFTLTPGGFHADGATSNVLILLADGCYIELISFINPSLARDHWWGPDADFVGWKDWCLTNSLTPEKNRTWMTESYSEPIKGGRKRADGVDVAWAVTFPKGEKGGQGIRGKVPFFCHDVTPRNVRVPLDKARTAHPCGALGVRQFNIIVRDQAMLDETKTVYESIIGYAGREDYGEISFLLGRVQQVERLKGGAEIVLRLPKNEEERKRIAERVFWYGDVVLATDAKAGKAGGTRERLDGGEGESDVGGIWLDAKDHNQALVSILKDLRLRVSDDDRRKIEDVLQDSDDEVESPVSISSSSRASAAHHYQQHSRMNPFASSSSHVPVAAGSSSTSDQSPLPRLDGIVPEESGDEQDGEQPDIVEAGFLGQISEAQWLQSLRSRVQAFETVVDSGDSTTQLFHAPSPNFDASPTPISAFPLQQISPTNYYLDDEDIKLTNFGNPFDLPQEHIAALLFQCYARTIQGSFPILLGKIEQELHQYYTLLYTGQAIHYPQRWFALVNLVFAIGAKFSHLIQADWRNEDLDHVVYSLYALESLLSSITGRPSSISNEDITTPLPGAFGFDQTQHAGVVNADILNADIDLNLLTQQIIVNLYTQRKSTPSWGYLQRTAVSLVADLDKWAVDHIPEFYSQEWNPGQMPQREVFLLKLQYCRLKILTTCPFLRRIERCLEVGIDGFNALDESMAEACVRAAQDVASLLASEPHVKSLYERGPWWIIVHNIMQALAVLMIAISCPGHHFRDSLPVSCQSVRQLVSCLRGMRETNNLAARAYQFIYSIVKTSKPFIWDDIADAFPNEDILVLQQPAAGRVDPKYSPWPDNDQPIEALFKYEVDKHGAYHFQVL</sequence>
<dbReference type="GeneID" id="62206351"/>
<dbReference type="InterPro" id="IPR029068">
    <property type="entry name" value="Glyas_Bleomycin-R_OHBP_Dase"/>
</dbReference>
<dbReference type="EMBL" id="JAAABM010000012">
    <property type="protein sequence ID" value="KAF7673511.1"/>
    <property type="molecule type" value="Genomic_DNA"/>
</dbReference>
<organism evidence="3 4">
    <name type="scientific">Alternaria burnsii</name>
    <dbReference type="NCBI Taxonomy" id="1187904"/>
    <lineage>
        <taxon>Eukaryota</taxon>
        <taxon>Fungi</taxon>
        <taxon>Dikarya</taxon>
        <taxon>Ascomycota</taxon>
        <taxon>Pezizomycotina</taxon>
        <taxon>Dothideomycetes</taxon>
        <taxon>Pleosporomycetidae</taxon>
        <taxon>Pleosporales</taxon>
        <taxon>Pleosporineae</taxon>
        <taxon>Pleosporaceae</taxon>
        <taxon>Alternaria</taxon>
        <taxon>Alternaria sect. Alternaria</taxon>
    </lineage>
</organism>
<feature type="compositionally biased region" description="Polar residues" evidence="1">
    <location>
        <begin position="349"/>
        <end position="369"/>
    </location>
</feature>
<evidence type="ECO:0000256" key="1">
    <source>
        <dbReference type="SAM" id="MobiDB-lite"/>
    </source>
</evidence>
<gene>
    <name evidence="3" type="ORF">GT037_008126</name>
</gene>